<dbReference type="SUPFAM" id="SSF143985">
    <property type="entry name" value="L,D-transpeptidase pre-catalytic domain-like"/>
    <property type="match status" value="1"/>
</dbReference>
<evidence type="ECO:0000313" key="9">
    <source>
        <dbReference type="EMBL" id="MEI4831712.1"/>
    </source>
</evidence>
<keyword evidence="4 6" id="KW-0573">Peptidoglycan synthesis</keyword>
<keyword evidence="3 6" id="KW-0133">Cell shape</keyword>
<accession>A0ABU8G0R4</accession>
<keyword evidence="7" id="KW-0812">Transmembrane</keyword>
<keyword evidence="7" id="KW-1133">Transmembrane helix</keyword>
<comment type="pathway">
    <text evidence="1 6">Cell wall biogenesis; peptidoglycan biosynthesis.</text>
</comment>
<dbReference type="InterPro" id="IPR038063">
    <property type="entry name" value="Transpep_catalytic_dom"/>
</dbReference>
<proteinExistence type="predicted"/>
<dbReference type="Gene3D" id="2.40.440.10">
    <property type="entry name" value="L,D-transpeptidase catalytic domain-like"/>
    <property type="match status" value="1"/>
</dbReference>
<evidence type="ECO:0000256" key="6">
    <source>
        <dbReference type="PROSITE-ProRule" id="PRU01373"/>
    </source>
</evidence>
<feature type="domain" description="L,D-TPase catalytic" evidence="8">
    <location>
        <begin position="357"/>
        <end position="482"/>
    </location>
</feature>
<dbReference type="SUPFAM" id="SSF141523">
    <property type="entry name" value="L,D-transpeptidase catalytic domain-like"/>
    <property type="match status" value="1"/>
</dbReference>
<keyword evidence="7" id="KW-0472">Membrane</keyword>
<dbReference type="CDD" id="cd16913">
    <property type="entry name" value="YkuD_like"/>
    <property type="match status" value="1"/>
</dbReference>
<feature type="active site" description="Proton donor/acceptor" evidence="6">
    <location>
        <position position="437"/>
    </location>
</feature>
<keyword evidence="5 6" id="KW-0961">Cell wall biogenesis/degradation</keyword>
<name>A0ABU8G0R4_9BACI</name>
<evidence type="ECO:0000256" key="4">
    <source>
        <dbReference type="ARBA" id="ARBA00022984"/>
    </source>
</evidence>
<keyword evidence="10" id="KW-1185">Reference proteome</keyword>
<organism evidence="9 10">
    <name type="scientific">Bacillus yunxiaonensis</name>
    <dbReference type="NCBI Taxonomy" id="3127665"/>
    <lineage>
        <taxon>Bacteria</taxon>
        <taxon>Bacillati</taxon>
        <taxon>Bacillota</taxon>
        <taxon>Bacilli</taxon>
        <taxon>Bacillales</taxon>
        <taxon>Bacillaceae</taxon>
        <taxon>Bacillus</taxon>
    </lineage>
</organism>
<dbReference type="InterPro" id="IPR038054">
    <property type="entry name" value="LD_TPept-like_central_sf"/>
</dbReference>
<dbReference type="InterPro" id="IPR022029">
    <property type="entry name" value="YoaR-like_PG-bd"/>
</dbReference>
<dbReference type="EMBL" id="JBAWSV010000008">
    <property type="protein sequence ID" value="MEI4831712.1"/>
    <property type="molecule type" value="Genomic_DNA"/>
</dbReference>
<gene>
    <name evidence="9" type="ORF">WAX78_20000</name>
</gene>
<dbReference type="Gene3D" id="3.10.20.800">
    <property type="match status" value="1"/>
</dbReference>
<dbReference type="InterPro" id="IPR005490">
    <property type="entry name" value="LD_TPept_cat_dom"/>
</dbReference>
<dbReference type="Pfam" id="PF03734">
    <property type="entry name" value="YkuD"/>
    <property type="match status" value="1"/>
</dbReference>
<evidence type="ECO:0000256" key="7">
    <source>
        <dbReference type="SAM" id="Phobius"/>
    </source>
</evidence>
<evidence type="ECO:0000256" key="2">
    <source>
        <dbReference type="ARBA" id="ARBA00022679"/>
    </source>
</evidence>
<dbReference type="RefSeq" id="WP_336483784.1">
    <property type="nucleotide sequence ID" value="NZ_JBAWSV010000008.1"/>
</dbReference>
<dbReference type="Proteomes" id="UP001367922">
    <property type="component" value="Unassembled WGS sequence"/>
</dbReference>
<sequence>MNNNAVTESVEEIDKKRGNSNKRFKNWKFITTGVIVMIVLLIAGISYYQTTHFNSNITINDTKVGGLTADQAIKKLKTSVLKNKVYVGQQQILDENDTQIGFTDEDLPKIKKLLKSQWTFFPSSKEKNYWLIPEKADQYRSETMKKLVEEKLISMNKDLKAPQDAMAKLEQGKVVISKSIDGKQYDVANLLKDYDKQKYKSEIHLNPVYIQPIKENNPIVKKEEKALQDLLQQTIDYKVQNEVYSLKAKDLIKNASMSKDMKVTIDPSDIKNKITEINKSQSTLNKNFTFTTHSGSVISVKGQGYGWAIDVEKEAKQIQEAFEKGEKSLSASNIYGNGWENKGIGYETTANNGIGDTYAEVSIAEQQIWIYKGGQLAVTTSVVTGKHSTSEDTSPGVWYILYKRSPYTLRGSAVGKPDYSVKVDYWAPFTNSGQGFHDAGWRTNWANNAYLTAGSGGCVNLPPSVAKTVYDNLSTYEPVIVY</sequence>
<evidence type="ECO:0000313" key="10">
    <source>
        <dbReference type="Proteomes" id="UP001367922"/>
    </source>
</evidence>
<comment type="caution">
    <text evidence="9">The sequence shown here is derived from an EMBL/GenBank/DDBJ whole genome shotgun (WGS) entry which is preliminary data.</text>
</comment>
<feature type="transmembrane region" description="Helical" evidence="7">
    <location>
        <begin position="27"/>
        <end position="48"/>
    </location>
</feature>
<dbReference type="InterPro" id="IPR050979">
    <property type="entry name" value="LD-transpeptidase"/>
</dbReference>
<keyword evidence="2" id="KW-0808">Transferase</keyword>
<evidence type="ECO:0000259" key="8">
    <source>
        <dbReference type="PROSITE" id="PS52029"/>
    </source>
</evidence>
<evidence type="ECO:0000256" key="1">
    <source>
        <dbReference type="ARBA" id="ARBA00004752"/>
    </source>
</evidence>
<dbReference type="PANTHER" id="PTHR30582:SF33">
    <property type="entry name" value="EXPORTED PROTEIN"/>
    <property type="match status" value="1"/>
</dbReference>
<feature type="active site" description="Nucleophile" evidence="6">
    <location>
        <position position="458"/>
    </location>
</feature>
<evidence type="ECO:0000256" key="3">
    <source>
        <dbReference type="ARBA" id="ARBA00022960"/>
    </source>
</evidence>
<dbReference type="PROSITE" id="PS52029">
    <property type="entry name" value="LD_TPASE"/>
    <property type="match status" value="1"/>
</dbReference>
<reference evidence="9 10" key="1">
    <citation type="submission" date="2024-01" db="EMBL/GenBank/DDBJ databases">
        <title>Seven novel Bacillus-like species.</title>
        <authorList>
            <person name="Liu G."/>
        </authorList>
    </citation>
    <scope>NUCLEOTIDE SEQUENCE [LARGE SCALE GENOMIC DNA]</scope>
    <source>
        <strain evidence="9 10">FJAT-53711</strain>
    </source>
</reference>
<dbReference type="Pfam" id="PF12229">
    <property type="entry name" value="PG_binding_4"/>
    <property type="match status" value="1"/>
</dbReference>
<evidence type="ECO:0000256" key="5">
    <source>
        <dbReference type="ARBA" id="ARBA00023316"/>
    </source>
</evidence>
<dbReference type="PANTHER" id="PTHR30582">
    <property type="entry name" value="L,D-TRANSPEPTIDASE"/>
    <property type="match status" value="1"/>
</dbReference>
<protein>
    <submittedName>
        <fullName evidence="9">L,D-transpeptidase family protein</fullName>
    </submittedName>
</protein>